<comment type="caution">
    <text evidence="1">The sequence shown here is derived from an EMBL/GenBank/DDBJ whole genome shotgun (WGS) entry which is preliminary data.</text>
</comment>
<name>A0AC61SA10_9EURY</name>
<protein>
    <submittedName>
        <fullName evidence="1">Uncharacterized protein</fullName>
    </submittedName>
</protein>
<sequence length="325" mass="34437">MQTPDLLHLTHTAAGSEINCPGPSLSGKALPIIVTTVNNADNLGGCRINLTYNASVVHVSGVLQGDMDYLTYNIDNGTGWMTAIALNDSGLNGDIVFANIELNAVGIKGEETLLDITVIQLIDTGFNPIDHTVIDGTFIIEEDTEAPTVTDASASPDTILNDNGRPRAPGTNTTTLSVTVTDAHSGVANVTIDLSSIGGYANEPMVRERKTDTWTVSVNAVAGINLTHHLTVNATDDKGNFNDSVYITLTVLRRGDVCRNNVIDNNDVIYIARYLADLEPECSNPPGVLVTDVVGLSGDARGDSIVDLMDALYLARYIAGLEGEP</sequence>
<accession>A0AC61SA10</accession>
<proteinExistence type="predicted"/>
<organism evidence="1 2">
    <name type="scientific">Candidatus Methanomarinus sp</name>
    <dbReference type="NCBI Taxonomy" id="3386244"/>
    <lineage>
        <taxon>Archaea</taxon>
        <taxon>Methanobacteriati</taxon>
        <taxon>Methanobacteriota</taxon>
        <taxon>Stenosarchaea group</taxon>
        <taxon>Methanomicrobia</taxon>
        <taxon>Methanosarcinales</taxon>
        <taxon>ANME-2 cluster</taxon>
        <taxon>Candidatus Methanocomedenaceae</taxon>
        <taxon>Candidatus Methanomarinus</taxon>
    </lineage>
</organism>
<dbReference type="Proteomes" id="UP000315423">
    <property type="component" value="Unassembled WGS sequence"/>
</dbReference>
<evidence type="ECO:0000313" key="1">
    <source>
        <dbReference type="EMBL" id="TKY91504.1"/>
    </source>
</evidence>
<dbReference type="EMBL" id="QYBA01000184">
    <property type="protein sequence ID" value="TKY91504.1"/>
    <property type="molecule type" value="Genomic_DNA"/>
</dbReference>
<reference evidence="1" key="1">
    <citation type="submission" date="2018-09" db="EMBL/GenBank/DDBJ databases">
        <title>A genomic encyclopedia of anaerobic methanotrophic archaea.</title>
        <authorList>
            <person name="Skennerton C.T."/>
            <person name="Chadwick G.L."/>
            <person name="Laso-Perez R."/>
            <person name="Leu A.O."/>
            <person name="Speth D.R."/>
            <person name="Yu H."/>
            <person name="Morgan-Lang C."/>
            <person name="Hatzenpichler R."/>
            <person name="Goudeau D."/>
            <person name="Malmstrom R."/>
            <person name="Woyke T."/>
            <person name="Hallam S."/>
            <person name="Tyson G.W."/>
            <person name="Wegener G."/>
            <person name="Boetius A."/>
            <person name="Orphan V.J."/>
        </authorList>
    </citation>
    <scope>NUCLEOTIDE SEQUENCE</scope>
    <source>
        <strain evidence="1">CONS3730D10UFb2</strain>
    </source>
</reference>
<evidence type="ECO:0000313" key="2">
    <source>
        <dbReference type="Proteomes" id="UP000315423"/>
    </source>
</evidence>
<gene>
    <name evidence="1" type="ORF">C5S46_05460</name>
</gene>